<dbReference type="Proteomes" id="UP000886523">
    <property type="component" value="Unassembled WGS sequence"/>
</dbReference>
<dbReference type="EMBL" id="MU128928">
    <property type="protein sequence ID" value="KAF9517945.1"/>
    <property type="molecule type" value="Genomic_DNA"/>
</dbReference>
<comment type="caution">
    <text evidence="2">The sequence shown here is derived from an EMBL/GenBank/DDBJ whole genome shotgun (WGS) entry which is preliminary data.</text>
</comment>
<name>A0A9P6E159_9AGAM</name>
<feature type="region of interest" description="Disordered" evidence="1">
    <location>
        <begin position="58"/>
        <end position="102"/>
    </location>
</feature>
<evidence type="ECO:0000313" key="2">
    <source>
        <dbReference type="EMBL" id="KAF9517945.1"/>
    </source>
</evidence>
<protein>
    <submittedName>
        <fullName evidence="2">Uncharacterized protein</fullName>
    </submittedName>
</protein>
<gene>
    <name evidence="2" type="ORF">BS47DRAFT_1389399</name>
</gene>
<dbReference type="AlphaFoldDB" id="A0A9P6E159"/>
<reference evidence="2" key="1">
    <citation type="journal article" date="2020" name="Nat. Commun.">
        <title>Large-scale genome sequencing of mycorrhizal fungi provides insights into the early evolution of symbiotic traits.</title>
        <authorList>
            <person name="Miyauchi S."/>
            <person name="Kiss E."/>
            <person name="Kuo A."/>
            <person name="Drula E."/>
            <person name="Kohler A."/>
            <person name="Sanchez-Garcia M."/>
            <person name="Morin E."/>
            <person name="Andreopoulos B."/>
            <person name="Barry K.W."/>
            <person name="Bonito G."/>
            <person name="Buee M."/>
            <person name="Carver A."/>
            <person name="Chen C."/>
            <person name="Cichocki N."/>
            <person name="Clum A."/>
            <person name="Culley D."/>
            <person name="Crous P.W."/>
            <person name="Fauchery L."/>
            <person name="Girlanda M."/>
            <person name="Hayes R.D."/>
            <person name="Keri Z."/>
            <person name="LaButti K."/>
            <person name="Lipzen A."/>
            <person name="Lombard V."/>
            <person name="Magnuson J."/>
            <person name="Maillard F."/>
            <person name="Murat C."/>
            <person name="Nolan M."/>
            <person name="Ohm R.A."/>
            <person name="Pangilinan J."/>
            <person name="Pereira M.F."/>
            <person name="Perotto S."/>
            <person name="Peter M."/>
            <person name="Pfister S."/>
            <person name="Riley R."/>
            <person name="Sitrit Y."/>
            <person name="Stielow J.B."/>
            <person name="Szollosi G."/>
            <person name="Zifcakova L."/>
            <person name="Stursova M."/>
            <person name="Spatafora J.W."/>
            <person name="Tedersoo L."/>
            <person name="Vaario L.M."/>
            <person name="Yamada A."/>
            <person name="Yan M."/>
            <person name="Wang P."/>
            <person name="Xu J."/>
            <person name="Bruns T."/>
            <person name="Baldrian P."/>
            <person name="Vilgalys R."/>
            <person name="Dunand C."/>
            <person name="Henrissat B."/>
            <person name="Grigoriev I.V."/>
            <person name="Hibbett D."/>
            <person name="Nagy L.G."/>
            <person name="Martin F.M."/>
        </authorList>
    </citation>
    <scope>NUCLEOTIDE SEQUENCE</scope>
    <source>
        <strain evidence="2">UP504</strain>
    </source>
</reference>
<sequence length="102" mass="10943">MFLSVTVRTTPYLPTISTRTRRGRWEEAFSSVRRNLLDASSGDDPDLVRSNLILNVPPSNSVPNASPSNFVPNSSPSNSTSNASPSYSQPSGTSSTTLVDLL</sequence>
<evidence type="ECO:0000313" key="3">
    <source>
        <dbReference type="Proteomes" id="UP000886523"/>
    </source>
</evidence>
<evidence type="ECO:0000256" key="1">
    <source>
        <dbReference type="SAM" id="MobiDB-lite"/>
    </source>
</evidence>
<proteinExistence type="predicted"/>
<keyword evidence="3" id="KW-1185">Reference proteome</keyword>
<organism evidence="2 3">
    <name type="scientific">Hydnum rufescens UP504</name>
    <dbReference type="NCBI Taxonomy" id="1448309"/>
    <lineage>
        <taxon>Eukaryota</taxon>
        <taxon>Fungi</taxon>
        <taxon>Dikarya</taxon>
        <taxon>Basidiomycota</taxon>
        <taxon>Agaricomycotina</taxon>
        <taxon>Agaricomycetes</taxon>
        <taxon>Cantharellales</taxon>
        <taxon>Hydnaceae</taxon>
        <taxon>Hydnum</taxon>
    </lineage>
</organism>
<accession>A0A9P6E159</accession>